<protein>
    <submittedName>
        <fullName evidence="2">Uncharacterized protein</fullName>
    </submittedName>
</protein>
<evidence type="ECO:0000256" key="1">
    <source>
        <dbReference type="SAM" id="MobiDB-lite"/>
    </source>
</evidence>
<feature type="region of interest" description="Disordered" evidence="1">
    <location>
        <begin position="1"/>
        <end position="107"/>
    </location>
</feature>
<sequence length="252" mass="28420">MAPFRRPGLEDDEAESRPDTLRPRPPHTFRGPPAYSAMHQYGPSHSSTGDEDSVVSGLSAMSDLESLYLESSSSNRPKNAREQYLLAQRLPGQAGNDRSSGEARSGLSNLLNGFIDENDDEEDNWQDMVYAATLQHSRQSQVGRIKKETIDPAEQERLDLNRAIAESRLQHEIDQMRLTQIVEDDEESPQKEQKPKKKSSKKLMKKDKKFDKQINQKSRGKSPPINGQDVAEKSKKNSGMWSALTGKKTKKR</sequence>
<feature type="compositionally biased region" description="Basic residues" evidence="1">
    <location>
        <begin position="194"/>
        <end position="207"/>
    </location>
</feature>
<feature type="compositionally biased region" description="Basic and acidic residues" evidence="1">
    <location>
        <begin position="145"/>
        <end position="156"/>
    </location>
</feature>
<dbReference type="Proteomes" id="UP001295423">
    <property type="component" value="Unassembled WGS sequence"/>
</dbReference>
<proteinExistence type="predicted"/>
<feature type="region of interest" description="Disordered" evidence="1">
    <location>
        <begin position="170"/>
        <end position="252"/>
    </location>
</feature>
<feature type="region of interest" description="Disordered" evidence="1">
    <location>
        <begin position="137"/>
        <end position="156"/>
    </location>
</feature>
<organism evidence="2 3">
    <name type="scientific">Cylindrotheca closterium</name>
    <dbReference type="NCBI Taxonomy" id="2856"/>
    <lineage>
        <taxon>Eukaryota</taxon>
        <taxon>Sar</taxon>
        <taxon>Stramenopiles</taxon>
        <taxon>Ochrophyta</taxon>
        <taxon>Bacillariophyta</taxon>
        <taxon>Bacillariophyceae</taxon>
        <taxon>Bacillariophycidae</taxon>
        <taxon>Bacillariales</taxon>
        <taxon>Bacillariaceae</taxon>
        <taxon>Cylindrotheca</taxon>
    </lineage>
</organism>
<keyword evidence="3" id="KW-1185">Reference proteome</keyword>
<feature type="compositionally biased region" description="Low complexity" evidence="1">
    <location>
        <begin position="62"/>
        <end position="74"/>
    </location>
</feature>
<comment type="caution">
    <text evidence="2">The sequence shown here is derived from an EMBL/GenBank/DDBJ whole genome shotgun (WGS) entry which is preliminary data.</text>
</comment>
<evidence type="ECO:0000313" key="3">
    <source>
        <dbReference type="Proteomes" id="UP001295423"/>
    </source>
</evidence>
<dbReference type="AlphaFoldDB" id="A0AAD2FFG9"/>
<gene>
    <name evidence="2" type="ORF">CYCCA115_LOCUS4157</name>
</gene>
<evidence type="ECO:0000313" key="2">
    <source>
        <dbReference type="EMBL" id="CAJ1934820.1"/>
    </source>
</evidence>
<dbReference type="EMBL" id="CAKOGP040000391">
    <property type="protein sequence ID" value="CAJ1934820.1"/>
    <property type="molecule type" value="Genomic_DNA"/>
</dbReference>
<reference evidence="2" key="1">
    <citation type="submission" date="2023-08" db="EMBL/GenBank/DDBJ databases">
        <authorList>
            <person name="Audoor S."/>
            <person name="Bilcke G."/>
        </authorList>
    </citation>
    <scope>NUCLEOTIDE SEQUENCE</scope>
</reference>
<name>A0AAD2FFG9_9STRA</name>
<accession>A0AAD2FFG9</accession>